<dbReference type="EMBL" id="ANIK01000093">
    <property type="protein sequence ID" value="EMJ92093.1"/>
    <property type="molecule type" value="Genomic_DNA"/>
</dbReference>
<dbReference type="GO" id="GO:0000786">
    <property type="term" value="C:nucleosome"/>
    <property type="evidence" value="ECO:0007669"/>
    <property type="project" value="InterPro"/>
</dbReference>
<dbReference type="GO" id="GO:0006334">
    <property type="term" value="P:nucleosome assembly"/>
    <property type="evidence" value="ECO:0007669"/>
    <property type="project" value="InterPro"/>
</dbReference>
<feature type="region of interest" description="Disordered" evidence="1">
    <location>
        <begin position="140"/>
        <end position="205"/>
    </location>
</feature>
<dbReference type="RefSeq" id="WP_020774716.1">
    <property type="nucleotide sequence ID" value="NZ_ANIK01000093.1"/>
</dbReference>
<dbReference type="PATRIC" id="fig|1218565.3.peg.3713"/>
<dbReference type="AlphaFoldDB" id="M6CT67"/>
<protein>
    <submittedName>
        <fullName evidence="2">Uncharacterized protein</fullName>
    </submittedName>
</protein>
<dbReference type="GO" id="GO:0003677">
    <property type="term" value="F:DNA binding"/>
    <property type="evidence" value="ECO:0007669"/>
    <property type="project" value="InterPro"/>
</dbReference>
<feature type="compositionally biased region" description="Basic residues" evidence="1">
    <location>
        <begin position="142"/>
        <end position="169"/>
    </location>
</feature>
<evidence type="ECO:0000313" key="2">
    <source>
        <dbReference type="EMBL" id="EMJ92093.1"/>
    </source>
</evidence>
<name>M6CT67_9LEPT</name>
<gene>
    <name evidence="2" type="ORF">LEP1GSC194_1363</name>
</gene>
<dbReference type="OrthoDB" id="345893at2"/>
<evidence type="ECO:0000256" key="1">
    <source>
        <dbReference type="SAM" id="MobiDB-lite"/>
    </source>
</evidence>
<evidence type="ECO:0000313" key="3">
    <source>
        <dbReference type="Proteomes" id="UP000011988"/>
    </source>
</evidence>
<dbReference type="InterPro" id="IPR005819">
    <property type="entry name" value="H1/H5"/>
</dbReference>
<dbReference type="PRINTS" id="PR00624">
    <property type="entry name" value="HISTONEH5"/>
</dbReference>
<proteinExistence type="predicted"/>
<accession>M6CT67</accession>
<comment type="caution">
    <text evidence="2">The sequence shown here is derived from an EMBL/GenBank/DDBJ whole genome shotgun (WGS) entry which is preliminary data.</text>
</comment>
<feature type="compositionally biased region" description="Basic residues" evidence="1">
    <location>
        <begin position="176"/>
        <end position="205"/>
    </location>
</feature>
<dbReference type="GO" id="GO:0030527">
    <property type="term" value="F:structural constituent of chromatin"/>
    <property type="evidence" value="ECO:0007669"/>
    <property type="project" value="InterPro"/>
</dbReference>
<organism evidence="2 3">
    <name type="scientific">Leptospira alstonii serovar Sichuan str. 79601</name>
    <dbReference type="NCBI Taxonomy" id="1218565"/>
    <lineage>
        <taxon>Bacteria</taxon>
        <taxon>Pseudomonadati</taxon>
        <taxon>Spirochaetota</taxon>
        <taxon>Spirochaetia</taxon>
        <taxon>Leptospirales</taxon>
        <taxon>Leptospiraceae</taxon>
        <taxon>Leptospira</taxon>
    </lineage>
</organism>
<reference evidence="2 3" key="1">
    <citation type="submission" date="2013-01" db="EMBL/GenBank/DDBJ databases">
        <authorList>
            <person name="Harkins D.M."/>
            <person name="Durkin A.S."/>
            <person name="Brinkac L.M."/>
            <person name="Haft D.H."/>
            <person name="Selengut J.D."/>
            <person name="Sanka R."/>
            <person name="DePew J."/>
            <person name="Purushe J."/>
            <person name="Galloway R.L."/>
            <person name="Vinetz J.M."/>
            <person name="Sutton G.G."/>
            <person name="Nierman W.C."/>
            <person name="Fouts D.E."/>
        </authorList>
    </citation>
    <scope>NUCLEOTIDE SEQUENCE [LARGE SCALE GENOMIC DNA]</scope>
    <source>
        <strain evidence="2 3">79601</strain>
    </source>
</reference>
<dbReference type="Proteomes" id="UP000011988">
    <property type="component" value="Unassembled WGS sequence"/>
</dbReference>
<sequence>MADSVIVQKLDTRLIEEGILDRAFEKDYSLVHQKLNEEIRKTGKFAESKVNFELGEKILRDWLLGLARQGASQDKLTNYLRCGLAHLSYERIESDNEETDVDNLILRALVSFQEQDFEKSFFRLSDQEKVVVQPVVVAPKKSAAKKAAKKKSAKKKSAKKKATPKKKKTAKEAAKKKVAKKKAPKKAAKKKTSKKKTSKKKTKKR</sequence>